<comment type="similarity">
    <text evidence="1">Belongs to the isochorismatase family.</text>
</comment>
<evidence type="ECO:0000256" key="1">
    <source>
        <dbReference type="ARBA" id="ARBA00006336"/>
    </source>
</evidence>
<feature type="domain" description="Isochorismatase-like" evidence="3">
    <location>
        <begin position="8"/>
        <end position="146"/>
    </location>
</feature>
<organism evidence="4 5">
    <name type="scientific">Peribacillus asahii</name>
    <dbReference type="NCBI Taxonomy" id="228899"/>
    <lineage>
        <taxon>Bacteria</taxon>
        <taxon>Bacillati</taxon>
        <taxon>Bacillota</taxon>
        <taxon>Bacilli</taxon>
        <taxon>Bacillales</taxon>
        <taxon>Bacillaceae</taxon>
        <taxon>Peribacillus</taxon>
    </lineage>
</organism>
<dbReference type="AlphaFoldDB" id="A0A398AXY2"/>
<dbReference type="SUPFAM" id="SSF52499">
    <property type="entry name" value="Isochorismatase-like hydrolases"/>
    <property type="match status" value="1"/>
</dbReference>
<dbReference type="InterPro" id="IPR050272">
    <property type="entry name" value="Isochorismatase-like_hydrls"/>
</dbReference>
<dbReference type="EMBL" id="QWVS01000048">
    <property type="protein sequence ID" value="RID82401.1"/>
    <property type="molecule type" value="Genomic_DNA"/>
</dbReference>
<dbReference type="PANTHER" id="PTHR43540">
    <property type="entry name" value="PEROXYUREIDOACRYLATE/UREIDOACRYLATE AMIDOHYDROLASE-RELATED"/>
    <property type="match status" value="1"/>
</dbReference>
<reference evidence="4 5" key="1">
    <citation type="submission" date="2018-08" db="EMBL/GenBank/DDBJ databases">
        <title>Bacillus jemisoniae sp. nov., Bacillus chryseoplanitiae sp. nov., Bacillus resnikiae sp. nov., and Bacillus frankliniae sp. nov., isolated from Viking spacecraft and associated surfaces.</title>
        <authorList>
            <person name="Seuylemezian A."/>
            <person name="Vaishampayan P."/>
        </authorList>
    </citation>
    <scope>NUCLEOTIDE SEQUENCE [LARGE SCALE GENOMIC DNA]</scope>
    <source>
        <strain evidence="4 5">MA001</strain>
    </source>
</reference>
<dbReference type="Proteomes" id="UP000266016">
    <property type="component" value="Unassembled WGS sequence"/>
</dbReference>
<dbReference type="InterPro" id="IPR000868">
    <property type="entry name" value="Isochorismatase-like_dom"/>
</dbReference>
<proteinExistence type="inferred from homology"/>
<protein>
    <submittedName>
        <fullName evidence="4">Cysteine hydrolase</fullName>
    </submittedName>
</protein>
<dbReference type="Gene3D" id="3.40.50.850">
    <property type="entry name" value="Isochorismatase-like"/>
    <property type="match status" value="1"/>
</dbReference>
<keyword evidence="5" id="KW-1185">Reference proteome</keyword>
<evidence type="ECO:0000256" key="2">
    <source>
        <dbReference type="ARBA" id="ARBA00022801"/>
    </source>
</evidence>
<accession>A0A398AXY2</accession>
<dbReference type="GO" id="GO:0016787">
    <property type="term" value="F:hydrolase activity"/>
    <property type="evidence" value="ECO:0007669"/>
    <property type="project" value="UniProtKB-KW"/>
</dbReference>
<comment type="caution">
    <text evidence="4">The sequence shown here is derived from an EMBL/GenBank/DDBJ whole genome shotgun (WGS) entry which is preliminary data.</text>
</comment>
<evidence type="ECO:0000259" key="3">
    <source>
        <dbReference type="Pfam" id="PF00857"/>
    </source>
</evidence>
<dbReference type="Pfam" id="PF00857">
    <property type="entry name" value="Isochorismatase"/>
    <property type="match status" value="1"/>
</dbReference>
<keyword evidence="2 4" id="KW-0378">Hydrolase</keyword>
<evidence type="ECO:0000313" key="4">
    <source>
        <dbReference type="EMBL" id="RID82401.1"/>
    </source>
</evidence>
<gene>
    <name evidence="4" type="ORF">D1953_18125</name>
</gene>
<dbReference type="InterPro" id="IPR036380">
    <property type="entry name" value="Isochorismatase-like_sf"/>
</dbReference>
<sequence length="179" mass="20527">MIMREKKSALLVIDMQLGPIWNTYKKEEVFKVIQQMISKAEAKGVSIFYIQYEDPENEMLKKGSPFWQFAPGITPREEDVIIQKYAADSFYETNLDEELQKREITDITVVGVRTEYCVDTTCRRALSLGYQVTLIADGHTTVDDVFPAKQIIEHHNTNLSKMSTPDCKIVVIPCSEHAF</sequence>
<dbReference type="PANTHER" id="PTHR43540:SF14">
    <property type="entry name" value="ISOCHORISMATASE"/>
    <property type="match status" value="1"/>
</dbReference>
<dbReference type="CDD" id="cd01014">
    <property type="entry name" value="nicotinamidase_related"/>
    <property type="match status" value="1"/>
</dbReference>
<name>A0A398AXY2_9BACI</name>
<evidence type="ECO:0000313" key="5">
    <source>
        <dbReference type="Proteomes" id="UP000266016"/>
    </source>
</evidence>